<evidence type="ECO:0000313" key="1">
    <source>
        <dbReference type="EMBL" id="BAX97748.1"/>
    </source>
</evidence>
<dbReference type="SUPFAM" id="SSF81631">
    <property type="entry name" value="PAP/OAS1 substrate-binding domain"/>
    <property type="match status" value="1"/>
</dbReference>
<dbReference type="InterPro" id="IPR007530">
    <property type="entry name" value="Aminoglycoside_adenylylTfrase"/>
</dbReference>
<keyword evidence="2" id="KW-1185">Reference proteome</keyword>
<proteinExistence type="predicted"/>
<reference evidence="1 2" key="2">
    <citation type="journal article" date="2017" name="Int. J. Syst. Evol. Microbiol.">
        <title>Mycobacterium stephanolepidis sp. nov., a rapidly growing species related to Mycobacterium chelonae, isolated from marine teleost fish, Stephanolepis cirrhifer.</title>
        <authorList>
            <person name="Fukano H."/>
            <person name="Wada S."/>
            <person name="Kurata O."/>
            <person name="Katayama K."/>
            <person name="Fujiwara N."/>
            <person name="Hoshino Y."/>
        </authorList>
    </citation>
    <scope>NUCLEOTIDE SEQUENCE [LARGE SCALE GENOMIC DNA]</scope>
    <source>
        <strain evidence="1 2">NJB0901</strain>
    </source>
</reference>
<organism evidence="1 2">
    <name type="scientific">[Mycobacterium] stephanolepidis</name>
    <dbReference type="NCBI Taxonomy" id="1520670"/>
    <lineage>
        <taxon>Bacteria</taxon>
        <taxon>Bacillati</taxon>
        <taxon>Actinomycetota</taxon>
        <taxon>Actinomycetes</taxon>
        <taxon>Mycobacteriales</taxon>
        <taxon>Mycobacteriaceae</taxon>
        <taxon>Mycobacteroides</taxon>
    </lineage>
</organism>
<gene>
    <name evidence="1" type="ORF">MSTE_02436</name>
</gene>
<dbReference type="Gene3D" id="1.20.120.330">
    <property type="entry name" value="Nucleotidyltransferases domain 2"/>
    <property type="match status" value="1"/>
</dbReference>
<dbReference type="InterPro" id="IPR043519">
    <property type="entry name" value="NT_sf"/>
</dbReference>
<dbReference type="AlphaFoldDB" id="A0A1Z4EXT5"/>
<dbReference type="Proteomes" id="UP000217954">
    <property type="component" value="Chromosome"/>
</dbReference>
<dbReference type="Gene3D" id="3.30.460.10">
    <property type="entry name" value="Beta Polymerase, domain 2"/>
    <property type="match status" value="1"/>
</dbReference>
<sequence>MNYGEVLEKLVAWAAETDAVRAVIVTGSAANGDDHPLSDRDIELYAPDPDDLADDDSWWSDLGEVLVVERLEDEDTGYPTRLIYYAGGKLDFTLVPAEDLATAQHDRPFLVLLDKDDLAPAPESVGAPEGELPDEEEFEECLHWGYAAALMCAKSVVREELWSAKLRDQDLKEELLRVIEWDHTVRHGIAHDTRYLGSRMNSWMDSDIREQLNGCWGHFDAVDTVNALRQTVDLFARLSARTAAALDFPPFRHERLQREIEQILSLRDQEVLEV</sequence>
<protein>
    <recommendedName>
        <fullName evidence="3">Adenylyltransferase</fullName>
    </recommendedName>
</protein>
<evidence type="ECO:0008006" key="3">
    <source>
        <dbReference type="Google" id="ProtNLM"/>
    </source>
</evidence>
<name>A0A1Z4EXT5_9MYCO</name>
<evidence type="ECO:0000313" key="2">
    <source>
        <dbReference type="Proteomes" id="UP000217954"/>
    </source>
</evidence>
<dbReference type="SUPFAM" id="SSF81301">
    <property type="entry name" value="Nucleotidyltransferase"/>
    <property type="match status" value="1"/>
</dbReference>
<dbReference type="OrthoDB" id="4519931at2"/>
<dbReference type="EMBL" id="AP018165">
    <property type="protein sequence ID" value="BAX97748.1"/>
    <property type="molecule type" value="Genomic_DNA"/>
</dbReference>
<dbReference type="RefSeq" id="WP_096501451.1">
    <property type="nucleotide sequence ID" value="NZ_AP018165.1"/>
</dbReference>
<accession>A0A1Z4EXT5</accession>
<dbReference type="KEGG" id="mste:MSTE_02436"/>
<reference evidence="2" key="1">
    <citation type="journal article" date="2017" name="Genome Announc.">
        <title>Complete Genome Sequence of Mycobacterium stephanolepidis.</title>
        <authorList>
            <person name="Fukano H."/>
            <person name="Yoshida M."/>
            <person name="Katayama Y."/>
            <person name="Omatsu T."/>
            <person name="Mizutani T."/>
            <person name="Kurata O."/>
            <person name="Wada S."/>
            <person name="Hoshino Y."/>
        </authorList>
    </citation>
    <scope>NUCLEOTIDE SEQUENCE [LARGE SCALE GENOMIC DNA]</scope>
    <source>
        <strain evidence="2">NJB0901</strain>
    </source>
</reference>
<dbReference type="Pfam" id="PF04439">
    <property type="entry name" value="Adenyl_transf"/>
    <property type="match status" value="1"/>
</dbReference>